<reference evidence="1" key="1">
    <citation type="journal article" date="2020" name="Nature">
        <title>Giant virus diversity and host interactions through global metagenomics.</title>
        <authorList>
            <person name="Schulz F."/>
            <person name="Roux S."/>
            <person name="Paez-Espino D."/>
            <person name="Jungbluth S."/>
            <person name="Walsh D.A."/>
            <person name="Denef V.J."/>
            <person name="McMahon K.D."/>
            <person name="Konstantinidis K.T."/>
            <person name="Eloe-Fadrosh E.A."/>
            <person name="Kyrpides N.C."/>
            <person name="Woyke T."/>
        </authorList>
    </citation>
    <scope>NUCLEOTIDE SEQUENCE</scope>
    <source>
        <strain evidence="1">GVMAG-S-1101164-164</strain>
    </source>
</reference>
<dbReference type="EMBL" id="MN740747">
    <property type="protein sequence ID" value="QHU09933.1"/>
    <property type="molecule type" value="Genomic_DNA"/>
</dbReference>
<organism evidence="1">
    <name type="scientific">viral metagenome</name>
    <dbReference type="NCBI Taxonomy" id="1070528"/>
    <lineage>
        <taxon>unclassified sequences</taxon>
        <taxon>metagenomes</taxon>
        <taxon>organismal metagenomes</taxon>
    </lineage>
</organism>
<sequence>MQTDFRAIQIAQMVDFYKHQGLMQHETDARFIVTNIIKFYIPTLTDFTIECLVDMYVR</sequence>
<name>A0A6C0JX23_9ZZZZ</name>
<evidence type="ECO:0000313" key="1">
    <source>
        <dbReference type="EMBL" id="QHU09933.1"/>
    </source>
</evidence>
<proteinExistence type="predicted"/>
<protein>
    <submittedName>
        <fullName evidence="1">Uncharacterized protein</fullName>
    </submittedName>
</protein>
<accession>A0A6C0JX23</accession>
<dbReference type="AlphaFoldDB" id="A0A6C0JX23"/>